<dbReference type="InterPro" id="IPR019261">
    <property type="entry name" value="PARG_cat_microbial"/>
</dbReference>
<accession>A0ABQ8UHX8</accession>
<dbReference type="Proteomes" id="UP001141327">
    <property type="component" value="Unassembled WGS sequence"/>
</dbReference>
<dbReference type="PANTHER" id="PTHR35596:SF1">
    <property type="entry name" value="MICROBIAL-TYPE PARG CATALYTIC DOMAIN-CONTAINING PROTEIN"/>
    <property type="match status" value="1"/>
</dbReference>
<dbReference type="EMBL" id="JAPMOS010000029">
    <property type="protein sequence ID" value="KAJ4458408.1"/>
    <property type="molecule type" value="Genomic_DNA"/>
</dbReference>
<gene>
    <name evidence="2" type="ORF">PAPYR_5793</name>
</gene>
<dbReference type="InterPro" id="IPR012664">
    <property type="entry name" value="CHP02452"/>
</dbReference>
<sequence>MRAPIAKDELVWRETKRKRAALFVDTLSLIEAQGYSLRDGRRVPLDREAVSRSIAGSFLCPSGSPLDFPPLEGRRTEFSVVNGDCVDAATWLKRRGFNPAILNMASANNPGGGVRGGAGAQEENLCRRSTLFKTIGSLNLVRGSPFYPLPELGGVYSPDIVFFRGNEERWYPLLENPQTFGVISVAAYSHPAVQRDRATGQVRLAGKCLPGTRAKIASILTMGLRAGHDALVLSAFGCGAYHNPPRHMAELFREALEQLSGRYRHVCFAIIDDHNAGPDGNFAPFRDVFADIASCYPTVPQE</sequence>
<evidence type="ECO:0000313" key="3">
    <source>
        <dbReference type="Proteomes" id="UP001141327"/>
    </source>
</evidence>
<evidence type="ECO:0000259" key="1">
    <source>
        <dbReference type="Pfam" id="PF10021"/>
    </source>
</evidence>
<keyword evidence="3" id="KW-1185">Reference proteome</keyword>
<reference evidence="2" key="1">
    <citation type="journal article" date="2022" name="bioRxiv">
        <title>Genomics of Preaxostyla Flagellates Illuminates Evolutionary Transitions and the Path Towards Mitochondrial Loss.</title>
        <authorList>
            <person name="Novak L.V.F."/>
            <person name="Treitli S.C."/>
            <person name="Pyrih J."/>
            <person name="Halakuc P."/>
            <person name="Pipaliya S.V."/>
            <person name="Vacek V."/>
            <person name="Brzon O."/>
            <person name="Soukal P."/>
            <person name="Eme L."/>
            <person name="Dacks J.B."/>
            <person name="Karnkowska A."/>
            <person name="Elias M."/>
            <person name="Hampl V."/>
        </authorList>
    </citation>
    <scope>NUCLEOTIDE SEQUENCE</scope>
    <source>
        <strain evidence="2">RCP-MX</strain>
    </source>
</reference>
<dbReference type="PANTHER" id="PTHR35596">
    <property type="entry name" value="DUF2263 DOMAIN-CONTAINING PROTEIN"/>
    <property type="match status" value="1"/>
</dbReference>
<organism evidence="2 3">
    <name type="scientific">Paratrimastix pyriformis</name>
    <dbReference type="NCBI Taxonomy" id="342808"/>
    <lineage>
        <taxon>Eukaryota</taxon>
        <taxon>Metamonada</taxon>
        <taxon>Preaxostyla</taxon>
        <taxon>Paratrimastigidae</taxon>
        <taxon>Paratrimastix</taxon>
    </lineage>
</organism>
<dbReference type="NCBIfam" id="TIGR02452">
    <property type="entry name" value="TIGR02452 family protein"/>
    <property type="match status" value="1"/>
</dbReference>
<evidence type="ECO:0000313" key="2">
    <source>
        <dbReference type="EMBL" id="KAJ4458408.1"/>
    </source>
</evidence>
<dbReference type="PIRSF" id="PIRSF014899">
    <property type="entry name" value="UCP014899"/>
    <property type="match status" value="1"/>
</dbReference>
<dbReference type="Gene3D" id="3.40.220.10">
    <property type="entry name" value="Leucine Aminopeptidase, subunit E, domain 1"/>
    <property type="match status" value="1"/>
</dbReference>
<feature type="domain" description="Microbial-type PARG catalytic" evidence="1">
    <location>
        <begin position="25"/>
        <end position="164"/>
    </location>
</feature>
<comment type="caution">
    <text evidence="2">The sequence shown here is derived from an EMBL/GenBank/DDBJ whole genome shotgun (WGS) entry which is preliminary data.</text>
</comment>
<name>A0ABQ8UHX8_9EUKA</name>
<proteinExistence type="predicted"/>
<dbReference type="InterPro" id="IPR043472">
    <property type="entry name" value="Macro_dom-like"/>
</dbReference>
<dbReference type="Pfam" id="PF10021">
    <property type="entry name" value="PARG_cat_microb"/>
    <property type="match status" value="1"/>
</dbReference>
<protein>
    <submittedName>
        <fullName evidence="2">TIGR02452 family protein</fullName>
    </submittedName>
</protein>